<dbReference type="Gene3D" id="3.40.640.10">
    <property type="entry name" value="Type I PLP-dependent aspartate aminotransferase-like (Major domain)"/>
    <property type="match status" value="1"/>
</dbReference>
<dbReference type="VEuPathDB" id="FungiDB:BDEG_27558"/>
<reference evidence="7 8" key="2">
    <citation type="submission" date="2016-05" db="EMBL/GenBank/DDBJ databases">
        <title>Lineage-specific infection strategies underlie the spectrum of fungal disease in amphibians.</title>
        <authorList>
            <person name="Cuomo C.A."/>
            <person name="Farrer R.A."/>
            <person name="James T."/>
            <person name="Longcore J."/>
            <person name="Birren B."/>
        </authorList>
    </citation>
    <scope>NUCLEOTIDE SEQUENCE [LARGE SCALE GENOMIC DNA]</scope>
    <source>
        <strain evidence="7 8">JEL423</strain>
    </source>
</reference>
<feature type="domain" description="Aminotransferase class I/classII large" evidence="6">
    <location>
        <begin position="36"/>
        <end position="406"/>
    </location>
</feature>
<dbReference type="OrthoDB" id="7042322at2759"/>
<evidence type="ECO:0000313" key="8">
    <source>
        <dbReference type="Proteomes" id="UP000077115"/>
    </source>
</evidence>
<dbReference type="InterPro" id="IPR015424">
    <property type="entry name" value="PyrdxlP-dep_Trfase"/>
</dbReference>
<proteinExistence type="inferred from homology"/>
<dbReference type="SUPFAM" id="SSF53383">
    <property type="entry name" value="PLP-dependent transferases"/>
    <property type="match status" value="1"/>
</dbReference>
<keyword evidence="4" id="KW-0808">Transferase</keyword>
<gene>
    <name evidence="7" type="ORF">BDEG_27558</name>
</gene>
<dbReference type="Proteomes" id="UP000077115">
    <property type="component" value="Unassembled WGS sequence"/>
</dbReference>
<dbReference type="InterPro" id="IPR015421">
    <property type="entry name" value="PyrdxlP-dep_Trfase_major"/>
</dbReference>
<organism evidence="7 8">
    <name type="scientific">Batrachochytrium dendrobatidis (strain JEL423)</name>
    <dbReference type="NCBI Taxonomy" id="403673"/>
    <lineage>
        <taxon>Eukaryota</taxon>
        <taxon>Fungi</taxon>
        <taxon>Fungi incertae sedis</taxon>
        <taxon>Chytridiomycota</taxon>
        <taxon>Chytridiomycota incertae sedis</taxon>
        <taxon>Chytridiomycetes</taxon>
        <taxon>Rhizophydiales</taxon>
        <taxon>Rhizophydiales incertae sedis</taxon>
        <taxon>Batrachochytrium</taxon>
    </lineage>
</organism>
<dbReference type="CDD" id="cd00609">
    <property type="entry name" value="AAT_like"/>
    <property type="match status" value="1"/>
</dbReference>
<dbReference type="GO" id="GO:0005739">
    <property type="term" value="C:mitochondrion"/>
    <property type="evidence" value="ECO:0007669"/>
    <property type="project" value="TreeGrafter"/>
</dbReference>
<dbReference type="GO" id="GO:0016212">
    <property type="term" value="F:kynurenine-oxoglutarate transaminase activity"/>
    <property type="evidence" value="ECO:0007669"/>
    <property type="project" value="TreeGrafter"/>
</dbReference>
<evidence type="ECO:0000259" key="6">
    <source>
        <dbReference type="Pfam" id="PF00155"/>
    </source>
</evidence>
<dbReference type="PANTHER" id="PTHR43807:SF20">
    <property type="entry name" value="FI04487P"/>
    <property type="match status" value="1"/>
</dbReference>
<comment type="cofactor">
    <cofactor evidence="1">
        <name>pyridoxal 5'-phosphate</name>
        <dbReference type="ChEBI" id="CHEBI:597326"/>
    </cofactor>
</comment>
<dbReference type="eggNOG" id="KOG0257">
    <property type="taxonomic scope" value="Eukaryota"/>
</dbReference>
<dbReference type="InterPro" id="IPR004839">
    <property type="entry name" value="Aminotransferase_I/II_large"/>
</dbReference>
<reference evidence="7 8" key="1">
    <citation type="submission" date="2006-10" db="EMBL/GenBank/DDBJ databases">
        <title>The Genome Sequence of Batrachochytrium dendrobatidis JEL423.</title>
        <authorList>
            <consortium name="The Broad Institute Genome Sequencing Platform"/>
            <person name="Birren B."/>
            <person name="Lander E."/>
            <person name="Galagan J."/>
            <person name="Cuomo C."/>
            <person name="Devon K."/>
            <person name="Jaffe D."/>
            <person name="Butler J."/>
            <person name="Alvarez P."/>
            <person name="Gnerre S."/>
            <person name="Grabherr M."/>
            <person name="Kleber M."/>
            <person name="Mauceli E."/>
            <person name="Brockman W."/>
            <person name="Young S."/>
            <person name="LaButti K."/>
            <person name="Sykes S."/>
            <person name="DeCaprio D."/>
            <person name="Crawford M."/>
            <person name="Koehrsen M."/>
            <person name="Engels R."/>
            <person name="Montgomery P."/>
            <person name="Pearson M."/>
            <person name="Howarth C."/>
            <person name="Larson L."/>
            <person name="White J."/>
            <person name="O'Leary S."/>
            <person name="Kodira C."/>
            <person name="Zeng Q."/>
            <person name="Yandava C."/>
            <person name="Alvarado L."/>
            <person name="Longcore J."/>
            <person name="James T."/>
        </authorList>
    </citation>
    <scope>NUCLEOTIDE SEQUENCE [LARGE SCALE GENOMIC DNA]</scope>
    <source>
        <strain evidence="7 8">JEL423</strain>
    </source>
</reference>
<dbReference type="PANTHER" id="PTHR43807">
    <property type="entry name" value="FI04487P"/>
    <property type="match status" value="1"/>
</dbReference>
<evidence type="ECO:0000313" key="7">
    <source>
        <dbReference type="EMBL" id="OAJ44314.1"/>
    </source>
</evidence>
<sequence length="412" mass="45403">MTTARISSKAAHRLSSLNPGGTVFAEFTALANKHKAINLGQGFPTLPVADFITQEAAKAISTQGILHQYTRSEGHPKLVQELALFYSSKLGRQIDPLTEIVTTVGATEAIYSTIQAFVDVGDEVILMQPFYDSYPASILLAGGKPIVVSLSATPGKRGRASDWTLDMDELRKAITPKTKMIMINNPHNPLGKVFTKKELEAVATIAREFDLLIVADEVYETLTFSDSCSPFIKFASLPGMFERTITLGSIGKAFGVTGWKIGWAIAPPALSRAVWLVHQFIPFSIATPLQEAVAESLKIAQQTSYFQDTCRQYESLRDLLYEGLESIGFNPMKPDGGYFIVADVSKIQKELNIQGDFSKFLTTEVGVTGIPVSAFYQSQDQSKVSHLVRFAFCKDRATIETALERLYKYFKK</sequence>
<keyword evidence="3" id="KW-0032">Aminotransferase</keyword>
<dbReference type="GO" id="GO:0030170">
    <property type="term" value="F:pyridoxal phosphate binding"/>
    <property type="evidence" value="ECO:0007669"/>
    <property type="project" value="InterPro"/>
</dbReference>
<evidence type="ECO:0000256" key="3">
    <source>
        <dbReference type="ARBA" id="ARBA00022576"/>
    </source>
</evidence>
<dbReference type="STRING" id="403673.A0A177WXD6"/>
<name>A0A177WXD6_BATDL</name>
<keyword evidence="5" id="KW-0663">Pyridoxal phosphate</keyword>
<evidence type="ECO:0000256" key="1">
    <source>
        <dbReference type="ARBA" id="ARBA00001933"/>
    </source>
</evidence>
<evidence type="ECO:0000256" key="5">
    <source>
        <dbReference type="ARBA" id="ARBA00022898"/>
    </source>
</evidence>
<protein>
    <recommendedName>
        <fullName evidence="6">Aminotransferase class I/classII large domain-containing protein</fullName>
    </recommendedName>
</protein>
<comment type="similarity">
    <text evidence="2">Belongs to the class-I pyridoxal-phosphate-dependent aminotransferase family.</text>
</comment>
<dbReference type="EMBL" id="DS022312">
    <property type="protein sequence ID" value="OAJ44314.1"/>
    <property type="molecule type" value="Genomic_DNA"/>
</dbReference>
<evidence type="ECO:0000256" key="2">
    <source>
        <dbReference type="ARBA" id="ARBA00007441"/>
    </source>
</evidence>
<evidence type="ECO:0000256" key="4">
    <source>
        <dbReference type="ARBA" id="ARBA00022679"/>
    </source>
</evidence>
<accession>A0A177WXD6</accession>
<dbReference type="InterPro" id="IPR051326">
    <property type="entry name" value="Kynurenine-oxoglutarate_AT"/>
</dbReference>
<dbReference type="Gene3D" id="3.90.1150.10">
    <property type="entry name" value="Aspartate Aminotransferase, domain 1"/>
    <property type="match status" value="1"/>
</dbReference>
<dbReference type="Pfam" id="PF00155">
    <property type="entry name" value="Aminotran_1_2"/>
    <property type="match status" value="1"/>
</dbReference>
<dbReference type="InterPro" id="IPR015422">
    <property type="entry name" value="PyrdxlP-dep_Trfase_small"/>
</dbReference>
<dbReference type="AlphaFoldDB" id="A0A177WXD6"/>
<dbReference type="FunFam" id="3.40.640.10:FF:000024">
    <property type="entry name" value="Kynurenine--oxoglutarate transaminase 3"/>
    <property type="match status" value="1"/>
</dbReference>